<evidence type="ECO:0000313" key="7">
    <source>
        <dbReference type="Proteomes" id="UP000198702"/>
    </source>
</evidence>
<dbReference type="InterPro" id="IPR005194">
    <property type="entry name" value="Glyco_hydro_65_C"/>
</dbReference>
<reference evidence="6 7" key="1">
    <citation type="submission" date="2016-10" db="EMBL/GenBank/DDBJ databases">
        <authorList>
            <person name="Varghese N."/>
            <person name="Submissions S."/>
        </authorList>
    </citation>
    <scope>NUCLEOTIDE SEQUENCE [LARGE SCALE GENOMIC DNA]</scope>
    <source>
        <strain evidence="6 7">UNC380MFSha3.1</strain>
    </source>
</reference>
<dbReference type="PANTHER" id="PTHR11051:SF8">
    <property type="entry name" value="PROTEIN-GLUCOSYLGALACTOSYLHYDROXYLYSINE GLUCOSIDASE"/>
    <property type="match status" value="1"/>
</dbReference>
<dbReference type="SUPFAM" id="SSF56784">
    <property type="entry name" value="HAD-like"/>
    <property type="match status" value="1"/>
</dbReference>
<dbReference type="Proteomes" id="UP000198702">
    <property type="component" value="Unassembled WGS sequence"/>
</dbReference>
<dbReference type="SUPFAM" id="SSF74650">
    <property type="entry name" value="Galactose mutarotase-like"/>
    <property type="match status" value="1"/>
</dbReference>
<dbReference type="InterPro" id="IPR037018">
    <property type="entry name" value="GH65_N"/>
</dbReference>
<dbReference type="GO" id="GO:0016757">
    <property type="term" value="F:glycosyltransferase activity"/>
    <property type="evidence" value="ECO:0007669"/>
    <property type="project" value="UniProtKB-ARBA"/>
</dbReference>
<proteinExistence type="predicted"/>
<comment type="caution">
    <text evidence="6">The sequence shown here is derived from an EMBL/GenBank/DDBJ whole genome shotgun (WGS) entry which is preliminary data.</text>
</comment>
<feature type="region of interest" description="Disordered" evidence="2">
    <location>
        <begin position="952"/>
        <end position="973"/>
    </location>
</feature>
<protein>
    <submittedName>
        <fullName evidence="6">Haloacid dehalogenase superfamily, subfamily IA, variant 3 with third motif having DD or ED</fullName>
    </submittedName>
</protein>
<evidence type="ECO:0000259" key="5">
    <source>
        <dbReference type="Pfam" id="PF03636"/>
    </source>
</evidence>
<dbReference type="InterPro" id="IPR012341">
    <property type="entry name" value="6hp_glycosidase-like_sf"/>
</dbReference>
<dbReference type="InterPro" id="IPR005195">
    <property type="entry name" value="Glyco_hydro_65_M"/>
</dbReference>
<dbReference type="Pfam" id="PF03632">
    <property type="entry name" value="Glyco_hydro_65m"/>
    <property type="match status" value="1"/>
</dbReference>
<dbReference type="Pfam" id="PF03636">
    <property type="entry name" value="Glyco_hydro_65N"/>
    <property type="match status" value="1"/>
</dbReference>
<accession>A0A7Z7GF26</accession>
<dbReference type="Pfam" id="PF03633">
    <property type="entry name" value="Glyco_hydro_65C"/>
    <property type="match status" value="1"/>
</dbReference>
<dbReference type="InterPro" id="IPR008928">
    <property type="entry name" value="6-hairpin_glycosidase_sf"/>
</dbReference>
<dbReference type="Gene3D" id="1.50.10.10">
    <property type="match status" value="1"/>
</dbReference>
<dbReference type="InterPro" id="IPR005196">
    <property type="entry name" value="Glyco_hydro_65_N"/>
</dbReference>
<feature type="domain" description="Glycoside hydrolase family 65 central catalytic" evidence="3">
    <location>
        <begin position="481"/>
        <end position="876"/>
    </location>
</feature>
<evidence type="ECO:0000259" key="3">
    <source>
        <dbReference type="Pfam" id="PF03632"/>
    </source>
</evidence>
<dbReference type="GO" id="GO:0005975">
    <property type="term" value="P:carbohydrate metabolic process"/>
    <property type="evidence" value="ECO:0007669"/>
    <property type="project" value="InterPro"/>
</dbReference>
<dbReference type="GO" id="GO:0004553">
    <property type="term" value="F:hydrolase activity, hydrolyzing O-glycosyl compounds"/>
    <property type="evidence" value="ECO:0007669"/>
    <property type="project" value="TreeGrafter"/>
</dbReference>
<dbReference type="Gene3D" id="2.60.420.10">
    <property type="entry name" value="Maltose phosphorylase, domain 3"/>
    <property type="match status" value="1"/>
</dbReference>
<feature type="domain" description="Glycoside hydrolase family 65 N-terminal" evidence="5">
    <location>
        <begin position="174"/>
        <end position="425"/>
    </location>
</feature>
<feature type="domain" description="Glycoside hydrolase family 65 C-terminal" evidence="4">
    <location>
        <begin position="889"/>
        <end position="941"/>
    </location>
</feature>
<dbReference type="GO" id="GO:0030246">
    <property type="term" value="F:carbohydrate binding"/>
    <property type="evidence" value="ECO:0007669"/>
    <property type="project" value="InterPro"/>
</dbReference>
<evidence type="ECO:0000256" key="2">
    <source>
        <dbReference type="SAM" id="MobiDB-lite"/>
    </source>
</evidence>
<feature type="compositionally biased region" description="Polar residues" evidence="2">
    <location>
        <begin position="963"/>
        <end position="973"/>
    </location>
</feature>
<keyword evidence="1" id="KW-0378">Hydrolase</keyword>
<dbReference type="EMBL" id="FOQZ01000012">
    <property type="protein sequence ID" value="SFI79197.1"/>
    <property type="molecule type" value="Genomic_DNA"/>
</dbReference>
<dbReference type="Gene3D" id="2.70.98.40">
    <property type="entry name" value="Glycoside hydrolase, family 65, N-terminal domain"/>
    <property type="match status" value="1"/>
</dbReference>
<evidence type="ECO:0000259" key="4">
    <source>
        <dbReference type="Pfam" id="PF03633"/>
    </source>
</evidence>
<dbReference type="InterPro" id="IPR036412">
    <property type="entry name" value="HAD-like_sf"/>
</dbReference>
<dbReference type="InterPro" id="IPR011013">
    <property type="entry name" value="Gal_mutarotase_sf_dom"/>
</dbReference>
<organism evidence="6 7">
    <name type="scientific">Microbacterium saccharophilum</name>
    <dbReference type="NCBI Taxonomy" id="1213358"/>
    <lineage>
        <taxon>Bacteria</taxon>
        <taxon>Bacillati</taxon>
        <taxon>Actinomycetota</taxon>
        <taxon>Actinomycetes</taxon>
        <taxon>Micrococcales</taxon>
        <taxon>Microbacteriaceae</taxon>
        <taxon>Microbacterium</taxon>
    </lineage>
</organism>
<dbReference type="Gene3D" id="3.40.50.1000">
    <property type="entry name" value="HAD superfamily/HAD-like"/>
    <property type="match status" value="1"/>
</dbReference>
<evidence type="ECO:0000313" key="6">
    <source>
        <dbReference type="EMBL" id="SFI79197.1"/>
    </source>
</evidence>
<dbReference type="PANTHER" id="PTHR11051">
    <property type="entry name" value="GLYCOSYL HYDROLASE-RELATED"/>
    <property type="match status" value="1"/>
</dbReference>
<sequence length="973" mass="106376">MNEESTTHGTHHLDAVYDAVLFDWDDVVTNPAGQVYPSTAAFLRRLRDAAVPVGLVTVNPDAQQMLAAGGLASSFDTVVDGRTALTHHLPVKPDPAMSVEAARRLGVPPSRTAIVEGSVAGVTAGRGGGFGFVVGIDRAGRRAQLEAAGADVVLSDVGELDLGVSSTDPWLLVYEGFDPAHEGHREALTAFGNGYMVTRGARPEHHDDGIHYPGTYLAGVYNRLTSTIHGRPLEEEHLVNTPNWLPVDIRIGDGPWLSTGQVVTRNERREVHLRRGLVTRRAVLDGPRGERLGLVQSSFASMDQPHLAVLETTITALNWSGMVTLRSGVDAGVRNSNVSAYLGSDAAHLEPATYRHIGDITLCEVATRHSKVRIATAVRASLTVPARATERHADAPWQHTREFRIAVEQARPVTLTKTIAIFTSHDRAITEPGAAALNLLAEHGADVGVLLERHEAIWRRLWERFAVTIEADARSQLILNLHIFHLLQTLSPHSAELDAGVPARGLHGEGYRGHIFWDEVFVIPVIAARFPTISRALVDYRWRRLGTARAAASAAGLNGALFPWQSGSDGREETPEALFNPRSQRWMADNSYRQRHVGLAIAYNAWQQYQTTGDLEWLAERGGDLIIEVTRLFASLAVHDAGTDRFHIAGVMGPDEFHDGPPDAPGTGLRDNTYTNVLASWVAMRAGDTLTMLDGHRARSLRDRLNVTDDEIARWSHLSTRLTVGFHKDGILTQFDGYEDLQELDWAHYRRRYGNIGRLDLILESENDSTNHYKLAKQPDVVMLVYLLGHGGLRAQLDALGYPFPEADLIRTVDYYLARTTNGSTLSRVVSASVLAGIDPSRSWLAYREALIGDLDDSQGGTTREGIHLGAMAGTIDLPVRSFAGMTYSDDGLVFTPRLPPQLSQVAFQIRFREHLVDVTVGRKSLRLHAHASSALPFRVRTGGADDTLSAGQTKEFDIDSTGAAQSDAATSR</sequence>
<dbReference type="InterPro" id="IPR023214">
    <property type="entry name" value="HAD_sf"/>
</dbReference>
<dbReference type="AlphaFoldDB" id="A0A7Z7GF26"/>
<dbReference type="FunFam" id="1.50.10.10:FF:000053">
    <property type="entry name" value="Putative glycosyl hydrolase"/>
    <property type="match status" value="1"/>
</dbReference>
<keyword evidence="1" id="KW-0326">Glycosidase</keyword>
<dbReference type="Pfam" id="PF00702">
    <property type="entry name" value="Hydrolase"/>
    <property type="match status" value="1"/>
</dbReference>
<gene>
    <name evidence="6" type="ORF">SAMN04487751_2997</name>
</gene>
<dbReference type="SUPFAM" id="SSF48208">
    <property type="entry name" value="Six-hairpin glycosidases"/>
    <property type="match status" value="1"/>
</dbReference>
<name>A0A7Z7GF26_9MICO</name>
<evidence type="ECO:0000256" key="1">
    <source>
        <dbReference type="ARBA" id="ARBA00023295"/>
    </source>
</evidence>
<dbReference type="RefSeq" id="WP_051526093.1">
    <property type="nucleotide sequence ID" value="NZ_FOQZ01000012.1"/>
</dbReference>